<evidence type="ECO:0000256" key="4">
    <source>
        <dbReference type="ARBA" id="ARBA00013143"/>
    </source>
</evidence>
<dbReference type="InterPro" id="IPR029753">
    <property type="entry name" value="D-isomer_DH_CS"/>
</dbReference>
<comment type="catalytic activity">
    <reaction evidence="12 13">
        <text>(2R)-3-phosphoglycerate + NAD(+) = 3-phosphooxypyruvate + NADH + H(+)</text>
        <dbReference type="Rhea" id="RHEA:12641"/>
        <dbReference type="ChEBI" id="CHEBI:15378"/>
        <dbReference type="ChEBI" id="CHEBI:18110"/>
        <dbReference type="ChEBI" id="CHEBI:57540"/>
        <dbReference type="ChEBI" id="CHEBI:57945"/>
        <dbReference type="ChEBI" id="CHEBI:58272"/>
        <dbReference type="EC" id="1.1.1.95"/>
    </reaction>
</comment>
<dbReference type="SUPFAM" id="SSF52283">
    <property type="entry name" value="Formate/glycerate dehydrogenase catalytic domain-like"/>
    <property type="match status" value="1"/>
</dbReference>
<comment type="subunit">
    <text evidence="3">Homotetramer.</text>
</comment>
<dbReference type="AlphaFoldDB" id="A0A914A1P6"/>
<dbReference type="PANTHER" id="PTHR42938:SF22">
    <property type="entry name" value="D-3-PHOSPHOGLYCERATE DEHYDROGENASE"/>
    <property type="match status" value="1"/>
</dbReference>
<organism evidence="17 18">
    <name type="scientific">Patiria miniata</name>
    <name type="common">Bat star</name>
    <name type="synonym">Asterina miniata</name>
    <dbReference type="NCBI Taxonomy" id="46514"/>
    <lineage>
        <taxon>Eukaryota</taxon>
        <taxon>Metazoa</taxon>
        <taxon>Echinodermata</taxon>
        <taxon>Eleutherozoa</taxon>
        <taxon>Asterozoa</taxon>
        <taxon>Asteroidea</taxon>
        <taxon>Valvatacea</taxon>
        <taxon>Valvatida</taxon>
        <taxon>Asterinidae</taxon>
        <taxon>Patiria</taxon>
    </lineage>
</organism>
<dbReference type="PANTHER" id="PTHR42938">
    <property type="entry name" value="FORMATE DEHYDROGENASE 1"/>
    <property type="match status" value="1"/>
</dbReference>
<reference evidence="17" key="1">
    <citation type="submission" date="2022-11" db="UniProtKB">
        <authorList>
            <consortium name="EnsemblMetazoa"/>
        </authorList>
    </citation>
    <scope>IDENTIFICATION</scope>
</reference>
<dbReference type="InterPro" id="IPR029752">
    <property type="entry name" value="D-isomer_DH_CS1"/>
</dbReference>
<dbReference type="InterPro" id="IPR029009">
    <property type="entry name" value="ASB_dom_sf"/>
</dbReference>
<evidence type="ECO:0000256" key="9">
    <source>
        <dbReference type="ARBA" id="ARBA00023002"/>
    </source>
</evidence>
<evidence type="ECO:0000256" key="6">
    <source>
        <dbReference type="ARBA" id="ARBA00022553"/>
    </source>
</evidence>
<evidence type="ECO:0000256" key="8">
    <source>
        <dbReference type="ARBA" id="ARBA00022990"/>
    </source>
</evidence>
<feature type="domain" description="D-isomer specific 2-hydroxyacid dehydrogenase catalytic" evidence="14">
    <location>
        <begin position="36"/>
        <end position="343"/>
    </location>
</feature>
<dbReference type="Proteomes" id="UP000887568">
    <property type="component" value="Unplaced"/>
</dbReference>
<dbReference type="GO" id="GO:0051287">
    <property type="term" value="F:NAD binding"/>
    <property type="evidence" value="ECO:0007669"/>
    <property type="project" value="UniProtKB-UniRule"/>
</dbReference>
<dbReference type="GO" id="GO:0006564">
    <property type="term" value="P:L-serine biosynthetic process"/>
    <property type="evidence" value="ECO:0007669"/>
    <property type="project" value="UniProtKB-KW"/>
</dbReference>
<evidence type="ECO:0000256" key="2">
    <source>
        <dbReference type="ARBA" id="ARBA00005854"/>
    </source>
</evidence>
<evidence type="ECO:0000256" key="1">
    <source>
        <dbReference type="ARBA" id="ARBA00005216"/>
    </source>
</evidence>
<name>A0A914A1P6_PATMI</name>
<keyword evidence="18" id="KW-1185">Reference proteome</keyword>
<dbReference type="GO" id="GO:0004617">
    <property type="term" value="F:phosphoglycerate dehydrogenase activity"/>
    <property type="evidence" value="ECO:0007669"/>
    <property type="project" value="UniProtKB-EC"/>
</dbReference>
<dbReference type="SUPFAM" id="SSF143548">
    <property type="entry name" value="Serine metabolism enzymes domain"/>
    <property type="match status" value="1"/>
</dbReference>
<dbReference type="InterPro" id="IPR006140">
    <property type="entry name" value="D-isomer_DH_NAD-bd"/>
</dbReference>
<dbReference type="Pfam" id="PF19304">
    <property type="entry name" value="PGDH_inter"/>
    <property type="match status" value="1"/>
</dbReference>
<evidence type="ECO:0000313" key="18">
    <source>
        <dbReference type="Proteomes" id="UP000887568"/>
    </source>
</evidence>
<dbReference type="PROSITE" id="PS00065">
    <property type="entry name" value="D_2_HYDROXYACID_DH_1"/>
    <property type="match status" value="1"/>
</dbReference>
<evidence type="ECO:0000256" key="5">
    <source>
        <dbReference type="ARBA" id="ARBA00021582"/>
    </source>
</evidence>
<dbReference type="InterPro" id="IPR006139">
    <property type="entry name" value="D-isomer_2_OHA_DH_cat_dom"/>
</dbReference>
<evidence type="ECO:0000259" key="14">
    <source>
        <dbReference type="Pfam" id="PF00389"/>
    </source>
</evidence>
<dbReference type="Pfam" id="PF02826">
    <property type="entry name" value="2-Hacid_dh_C"/>
    <property type="match status" value="1"/>
</dbReference>
<dbReference type="FunFam" id="3.40.50.720:FF:000616">
    <property type="entry name" value="D-3-phosphoglycerate dehydrogenase 2 chloroplastic"/>
    <property type="match status" value="1"/>
</dbReference>
<evidence type="ECO:0000259" key="16">
    <source>
        <dbReference type="Pfam" id="PF19304"/>
    </source>
</evidence>
<keyword evidence="8" id="KW-0007">Acetylation</keyword>
<dbReference type="Pfam" id="PF00389">
    <property type="entry name" value="2-Hacid_dh"/>
    <property type="match status" value="1"/>
</dbReference>
<evidence type="ECO:0000256" key="7">
    <source>
        <dbReference type="ARBA" id="ARBA00022605"/>
    </source>
</evidence>
<feature type="domain" description="D-3-phosphoglycerate dehydrogenase ASB" evidence="16">
    <location>
        <begin position="357"/>
        <end position="476"/>
    </location>
</feature>
<dbReference type="CDD" id="cd12173">
    <property type="entry name" value="PGDH_4"/>
    <property type="match status" value="1"/>
</dbReference>
<dbReference type="GeneID" id="119728916"/>
<keyword evidence="7 13" id="KW-0028">Amino-acid biosynthesis</keyword>
<keyword evidence="11 13" id="KW-0718">Serine biosynthesis</keyword>
<dbReference type="OrthoDB" id="1621027at2759"/>
<comment type="pathway">
    <text evidence="1 13">Amino-acid biosynthesis; L-serine biosynthesis; L-serine from 3-phospho-D-glycerate: step 1/3.</text>
</comment>
<evidence type="ECO:0000256" key="11">
    <source>
        <dbReference type="ARBA" id="ARBA00023299"/>
    </source>
</evidence>
<comment type="similarity">
    <text evidence="2 13">Belongs to the D-isomer specific 2-hydroxyacid dehydrogenase family.</text>
</comment>
<dbReference type="Gene3D" id="3.30.1330.90">
    <property type="entry name" value="D-3-phosphoglycerate dehydrogenase, domain 3"/>
    <property type="match status" value="1"/>
</dbReference>
<dbReference type="FunFam" id="3.40.50.720:FF:000021">
    <property type="entry name" value="D-3-phosphoglycerate dehydrogenase"/>
    <property type="match status" value="1"/>
</dbReference>
<evidence type="ECO:0000256" key="13">
    <source>
        <dbReference type="RuleBase" id="RU363003"/>
    </source>
</evidence>
<feature type="domain" description="D-isomer specific 2-hydroxyacid dehydrogenase NAD-binding" evidence="15">
    <location>
        <begin position="139"/>
        <end position="312"/>
    </location>
</feature>
<dbReference type="Gene3D" id="3.40.50.720">
    <property type="entry name" value="NAD(P)-binding Rossmann-like Domain"/>
    <property type="match status" value="2"/>
</dbReference>
<dbReference type="InterPro" id="IPR045626">
    <property type="entry name" value="PGDH_ASB_dom"/>
</dbReference>
<dbReference type="InterPro" id="IPR036291">
    <property type="entry name" value="NAD(P)-bd_dom_sf"/>
</dbReference>
<evidence type="ECO:0000313" key="17">
    <source>
        <dbReference type="EnsemblMetazoa" id="XP_038057281.1"/>
    </source>
</evidence>
<dbReference type="SUPFAM" id="SSF51735">
    <property type="entry name" value="NAD(P)-binding Rossmann-fold domains"/>
    <property type="match status" value="1"/>
</dbReference>
<accession>A0A914A1P6</accession>
<evidence type="ECO:0000256" key="12">
    <source>
        <dbReference type="ARBA" id="ARBA00048731"/>
    </source>
</evidence>
<dbReference type="RefSeq" id="XP_038057281.1">
    <property type="nucleotide sequence ID" value="XM_038201353.1"/>
</dbReference>
<keyword evidence="9 13" id="KW-0560">Oxidoreductase</keyword>
<dbReference type="OMA" id="CKEVKKY"/>
<dbReference type="EC" id="1.1.1.95" evidence="4 13"/>
<evidence type="ECO:0000259" key="15">
    <source>
        <dbReference type="Pfam" id="PF02826"/>
    </source>
</evidence>
<dbReference type="NCBIfam" id="TIGR01327">
    <property type="entry name" value="PGDH"/>
    <property type="match status" value="1"/>
</dbReference>
<evidence type="ECO:0000256" key="3">
    <source>
        <dbReference type="ARBA" id="ARBA00011881"/>
    </source>
</evidence>
<dbReference type="InterPro" id="IPR006236">
    <property type="entry name" value="PGDH"/>
</dbReference>
<dbReference type="EnsemblMetazoa" id="XM_038201353.1">
    <property type="protein sequence ID" value="XP_038057281.1"/>
    <property type="gene ID" value="LOC119728916"/>
</dbReference>
<sequence length="558" mass="58859">MFWGSEISYSPTRRGHCIDRLHKISSNKMAFTLRNVLILDNVASCCAQILQDNGIKADSVAKLSKEELLARIPNYDGVIVRSATKITADVIDVAKNLKIIGRAGTGVDNIDVSAASRHGIIVMNTPAGNTLSAAEHTCAMMCAMSRYLPQGHMSLKEGRWDRKLFMGNELNGKTLAIVGLGKIGKEVATRMQSFGMTTIGYDPIIPASEAAEFNTEWMELEQLWSKADYITVHTPLIPQTRGLLGEKTFPLCKPGVRVINVARGGIIDEAALLKALESGQCGGAALDVFEQEPPTNSALIQHPKVVCTPHLGASTEEAQLRVAMEIAEQMVDAVNGKSLFGAINAHALSNALKPETKPLVSLGECLGAVATALCGQVTNQTQVQVITYGDCLKQAGSYLGAAVTVGLLRNSTSNGMNLVNAGVLAKEIGIQIATNHQDCSPVPLTSPCVSVVITVNGASHKISGSVMNGSPVLLEIDDAVFVSGVMLQGNMLVYNTQAGAAAFPAIASVLSASNQILSYGTTPPSNNGSWSAIQLASPLPSVDSLKQHASFAAQLSLS</sequence>
<keyword evidence="10 13" id="KW-0520">NAD</keyword>
<keyword evidence="6" id="KW-0597">Phosphoprotein</keyword>
<dbReference type="FunFam" id="3.30.1330.90:FF:000005">
    <property type="entry name" value="D-3-phosphoglycerate dehydrogenase"/>
    <property type="match status" value="1"/>
</dbReference>
<proteinExistence type="inferred from homology"/>
<protein>
    <recommendedName>
        <fullName evidence="5 13">D-3-phosphoglycerate dehydrogenase</fullName>
        <ecNumber evidence="4 13">1.1.1.95</ecNumber>
    </recommendedName>
</protein>
<evidence type="ECO:0000256" key="10">
    <source>
        <dbReference type="ARBA" id="ARBA00023027"/>
    </source>
</evidence>
<dbReference type="PROSITE" id="PS00671">
    <property type="entry name" value="D_2_HYDROXYACID_DH_3"/>
    <property type="match status" value="1"/>
</dbReference>